<dbReference type="RefSeq" id="WP_371360967.1">
    <property type="nucleotide sequence ID" value="NZ_CP155572.1"/>
</dbReference>
<evidence type="ECO:0000256" key="4">
    <source>
        <dbReference type="ARBA" id="ARBA00020268"/>
    </source>
</evidence>
<dbReference type="Proteomes" id="UP000192738">
    <property type="component" value="Unassembled WGS sequence"/>
</dbReference>
<dbReference type="Pfam" id="PF01554">
    <property type="entry name" value="MatE"/>
    <property type="match status" value="2"/>
</dbReference>
<keyword evidence="5" id="KW-0813">Transport</keyword>
<dbReference type="PIRSF" id="PIRSF006603">
    <property type="entry name" value="DinF"/>
    <property type="match status" value="1"/>
</dbReference>
<feature type="transmembrane region" description="Helical" evidence="13">
    <location>
        <begin position="316"/>
        <end position="343"/>
    </location>
</feature>
<keyword evidence="7" id="KW-1003">Cell membrane</keyword>
<gene>
    <name evidence="14" type="ORF">SAMN04488500_104139</name>
</gene>
<dbReference type="GO" id="GO:0006811">
    <property type="term" value="P:monoatomic ion transport"/>
    <property type="evidence" value="ECO:0007669"/>
    <property type="project" value="UniProtKB-KW"/>
</dbReference>
<evidence type="ECO:0000256" key="7">
    <source>
        <dbReference type="ARBA" id="ARBA00022475"/>
    </source>
</evidence>
<feature type="transmembrane region" description="Helical" evidence="13">
    <location>
        <begin position="417"/>
        <end position="439"/>
    </location>
</feature>
<dbReference type="InterPro" id="IPR048279">
    <property type="entry name" value="MdtK-like"/>
</dbReference>
<feature type="transmembrane region" description="Helical" evidence="13">
    <location>
        <begin position="12"/>
        <end position="33"/>
    </location>
</feature>
<evidence type="ECO:0000256" key="11">
    <source>
        <dbReference type="ARBA" id="ARBA00023136"/>
    </source>
</evidence>
<dbReference type="STRING" id="112901.SAMN04488500_104139"/>
<feature type="transmembrane region" description="Helical" evidence="13">
    <location>
        <begin position="195"/>
        <end position="214"/>
    </location>
</feature>
<keyword evidence="6" id="KW-0050">Antiport</keyword>
<keyword evidence="11 13" id="KW-0472">Membrane</keyword>
<evidence type="ECO:0000313" key="15">
    <source>
        <dbReference type="Proteomes" id="UP000192738"/>
    </source>
</evidence>
<organism evidence="14 15">
    <name type="scientific">Sporomusa malonica</name>
    <dbReference type="NCBI Taxonomy" id="112901"/>
    <lineage>
        <taxon>Bacteria</taxon>
        <taxon>Bacillati</taxon>
        <taxon>Bacillota</taxon>
        <taxon>Negativicutes</taxon>
        <taxon>Selenomonadales</taxon>
        <taxon>Sporomusaceae</taxon>
        <taxon>Sporomusa</taxon>
    </lineage>
</organism>
<evidence type="ECO:0000256" key="5">
    <source>
        <dbReference type="ARBA" id="ARBA00022448"/>
    </source>
</evidence>
<protein>
    <recommendedName>
        <fullName evidence="4">Probable multidrug resistance protein NorM</fullName>
    </recommendedName>
    <alternativeName>
        <fullName evidence="12">Multidrug-efflux transporter</fullName>
    </alternativeName>
</protein>
<name>A0A1W1ZSG6_9FIRM</name>
<keyword evidence="8 13" id="KW-0812">Transmembrane</keyword>
<dbReference type="NCBIfam" id="TIGR00797">
    <property type="entry name" value="matE"/>
    <property type="match status" value="1"/>
</dbReference>
<feature type="transmembrane region" description="Helical" evidence="13">
    <location>
        <begin position="133"/>
        <end position="153"/>
    </location>
</feature>
<dbReference type="InterPro" id="IPR002528">
    <property type="entry name" value="MATE_fam"/>
</dbReference>
<proteinExistence type="inferred from homology"/>
<accession>A0A1W1ZSG6</accession>
<keyword evidence="9 13" id="KW-1133">Transmembrane helix</keyword>
<dbReference type="PANTHER" id="PTHR43298:SF2">
    <property type="entry name" value="FMN_FAD EXPORTER YEEO-RELATED"/>
    <property type="match status" value="1"/>
</dbReference>
<keyword evidence="15" id="KW-1185">Reference proteome</keyword>
<evidence type="ECO:0000256" key="1">
    <source>
        <dbReference type="ARBA" id="ARBA00003408"/>
    </source>
</evidence>
<comment type="subcellular location">
    <subcellularLocation>
        <location evidence="2">Cell membrane</location>
        <topology evidence="2">Multi-pass membrane protein</topology>
    </subcellularLocation>
</comment>
<feature type="transmembrane region" description="Helical" evidence="13">
    <location>
        <begin position="390"/>
        <end position="411"/>
    </location>
</feature>
<evidence type="ECO:0000256" key="3">
    <source>
        <dbReference type="ARBA" id="ARBA00010199"/>
    </source>
</evidence>
<reference evidence="14 15" key="1">
    <citation type="submission" date="2017-04" db="EMBL/GenBank/DDBJ databases">
        <authorList>
            <person name="Afonso C.L."/>
            <person name="Miller P.J."/>
            <person name="Scott M.A."/>
            <person name="Spackman E."/>
            <person name="Goraichik I."/>
            <person name="Dimitrov K.M."/>
            <person name="Suarez D.L."/>
            <person name="Swayne D.E."/>
        </authorList>
    </citation>
    <scope>NUCLEOTIDE SEQUENCE [LARGE SCALE GENOMIC DNA]</scope>
    <source>
        <strain evidence="14 15">DSM 5090</strain>
    </source>
</reference>
<comment type="function">
    <text evidence="1">Multidrug efflux pump.</text>
</comment>
<dbReference type="CDD" id="cd13138">
    <property type="entry name" value="MATE_yoeA_like"/>
    <property type="match status" value="1"/>
</dbReference>
<dbReference type="GO" id="GO:0005886">
    <property type="term" value="C:plasma membrane"/>
    <property type="evidence" value="ECO:0007669"/>
    <property type="project" value="UniProtKB-SubCell"/>
</dbReference>
<dbReference type="AlphaFoldDB" id="A0A1W1ZSG6"/>
<evidence type="ECO:0000256" key="10">
    <source>
        <dbReference type="ARBA" id="ARBA00023065"/>
    </source>
</evidence>
<evidence type="ECO:0000256" key="9">
    <source>
        <dbReference type="ARBA" id="ARBA00022989"/>
    </source>
</evidence>
<comment type="similarity">
    <text evidence="3">Belongs to the multi antimicrobial extrusion (MATE) (TC 2.A.66.1) family.</text>
</comment>
<feature type="transmembrane region" description="Helical" evidence="13">
    <location>
        <begin position="91"/>
        <end position="113"/>
    </location>
</feature>
<dbReference type="InterPro" id="IPR050222">
    <property type="entry name" value="MATE_MdtK"/>
</dbReference>
<dbReference type="GO" id="GO:0042910">
    <property type="term" value="F:xenobiotic transmembrane transporter activity"/>
    <property type="evidence" value="ECO:0007669"/>
    <property type="project" value="InterPro"/>
</dbReference>
<sequence>MQDFTKGNETKQIITFTIPMFIGSFFQQVYSLIDSVIVGKYIGAHALAAVGTSMPIIFFVVVVMNGFASGMAIVVTQLFGAKRIVELRNTVFSTFLALIAMCLVLSAGGVAAAKPILTQLLRVPETIIGDATVFLQIYFGGLVFVFLYNAVSFLLRSVGDSRTPVYFLIISSLINVALAVLFVKEWGLGVAGAAWSTFIAQGVASLMMIVYTYIKVPVYRIQLSEVTFDRILLSMALAQGVPNALQQGFLGMGGLALQGLVNSFGEVTIAAVSVAFRVEQIVSQISLNLSRAMGIFTGQNIGAGNIDRVERGVKRILMMGSILGVLCSGLVIVFGESIIGIFLSSDTTNMAMAEQVMLQGQQYLAVTGFFFAFVFVTNILAGVLRGSGDVMFSTVGTLVIFVLRIAAAYMMAVIPQIGYQCIWWSQPFMWVPGTIGLWLRYRSGIWQTKSIVSRLGKESS</sequence>
<dbReference type="GO" id="GO:0015297">
    <property type="term" value="F:antiporter activity"/>
    <property type="evidence" value="ECO:0007669"/>
    <property type="project" value="UniProtKB-KW"/>
</dbReference>
<evidence type="ECO:0000256" key="13">
    <source>
        <dbReference type="SAM" id="Phobius"/>
    </source>
</evidence>
<feature type="transmembrane region" description="Helical" evidence="13">
    <location>
        <begin position="363"/>
        <end position="383"/>
    </location>
</feature>
<evidence type="ECO:0000256" key="2">
    <source>
        <dbReference type="ARBA" id="ARBA00004651"/>
    </source>
</evidence>
<evidence type="ECO:0000313" key="14">
    <source>
        <dbReference type="EMBL" id="SMC50991.1"/>
    </source>
</evidence>
<evidence type="ECO:0000256" key="12">
    <source>
        <dbReference type="ARBA" id="ARBA00031636"/>
    </source>
</evidence>
<feature type="transmembrane region" description="Helical" evidence="13">
    <location>
        <begin position="165"/>
        <end position="183"/>
    </location>
</feature>
<dbReference type="PANTHER" id="PTHR43298">
    <property type="entry name" value="MULTIDRUG RESISTANCE PROTEIN NORM-RELATED"/>
    <property type="match status" value="1"/>
</dbReference>
<evidence type="ECO:0000256" key="6">
    <source>
        <dbReference type="ARBA" id="ARBA00022449"/>
    </source>
</evidence>
<keyword evidence="10" id="KW-0406">Ion transport</keyword>
<dbReference type="EMBL" id="FWXI01000004">
    <property type="protein sequence ID" value="SMC50991.1"/>
    <property type="molecule type" value="Genomic_DNA"/>
</dbReference>
<evidence type="ECO:0000256" key="8">
    <source>
        <dbReference type="ARBA" id="ARBA00022692"/>
    </source>
</evidence>